<evidence type="ECO:0000256" key="1">
    <source>
        <dbReference type="ARBA" id="ARBA00022729"/>
    </source>
</evidence>
<feature type="chain" id="PRO_5020827843" evidence="3">
    <location>
        <begin position="30"/>
        <end position="325"/>
    </location>
</feature>
<keyword evidence="6" id="KW-1185">Reference proteome</keyword>
<evidence type="ECO:0000256" key="2">
    <source>
        <dbReference type="SAM" id="MobiDB-lite"/>
    </source>
</evidence>
<dbReference type="InterPro" id="IPR011250">
    <property type="entry name" value="OMP/PagP_B-barrel"/>
</dbReference>
<evidence type="ECO:0000313" key="5">
    <source>
        <dbReference type="EMBL" id="TKC01743.1"/>
    </source>
</evidence>
<gene>
    <name evidence="5" type="ORF">FA045_05680</name>
</gene>
<evidence type="ECO:0000313" key="6">
    <source>
        <dbReference type="Proteomes" id="UP000310477"/>
    </source>
</evidence>
<proteinExistence type="predicted"/>
<comment type="caution">
    <text evidence="5">The sequence shown here is derived from an EMBL/GenBank/DDBJ whole genome shotgun (WGS) entry which is preliminary data.</text>
</comment>
<feature type="region of interest" description="Disordered" evidence="2">
    <location>
        <begin position="278"/>
        <end position="302"/>
    </location>
</feature>
<dbReference type="Pfam" id="PF13505">
    <property type="entry name" value="OMP_b-brl"/>
    <property type="match status" value="1"/>
</dbReference>
<feature type="signal peptide" evidence="3">
    <location>
        <begin position="1"/>
        <end position="29"/>
    </location>
</feature>
<dbReference type="InterPro" id="IPR027385">
    <property type="entry name" value="Beta-barrel_OMP"/>
</dbReference>
<name>A0A4U1CAW1_9SPHI</name>
<evidence type="ECO:0000256" key="3">
    <source>
        <dbReference type="SAM" id="SignalP"/>
    </source>
</evidence>
<dbReference type="EMBL" id="SWBO01000003">
    <property type="protein sequence ID" value="TKC01743.1"/>
    <property type="molecule type" value="Genomic_DNA"/>
</dbReference>
<dbReference type="SUPFAM" id="SSF56925">
    <property type="entry name" value="OMPA-like"/>
    <property type="match status" value="1"/>
</dbReference>
<dbReference type="Gene3D" id="2.40.160.20">
    <property type="match status" value="1"/>
</dbReference>
<dbReference type="OrthoDB" id="1322659at2"/>
<keyword evidence="1 3" id="KW-0732">Signal</keyword>
<protein>
    <submittedName>
        <fullName evidence="5">Porin family protein</fullName>
    </submittedName>
</protein>
<sequence>MLALFKSYIMKKLVLSALLLAGASLTTFAQEGRGFYLKPTGSYFLKVTPVEFPNVGSLQPRDYVFSINPNTGAQTRISEETITGSFGQGWRAGVMGGFRFNEIVAVEMGANFFKSEENMMARQSGFIGNNEVLSLKSVGQVTAIDLTPSLVFHLPTEKKFKPYLKLGAVLPVFGYLDINTAVSDQTGTIARTVNPNFAAVELTRTERVKPKPTVGFLGAAGFNYPIGKNISFFSEIEYRNVSVNSDSKEITAFSATGTLANGSQVNVGLNDLPTGTRETNFSKRLTPSSNVPGTAGYDPTKPSDELKSYINIGGLGVNAGIKIGL</sequence>
<dbReference type="AlphaFoldDB" id="A0A4U1CAW1"/>
<feature type="compositionally biased region" description="Polar residues" evidence="2">
    <location>
        <begin position="278"/>
        <end position="292"/>
    </location>
</feature>
<reference evidence="5 6" key="1">
    <citation type="submission" date="2019-04" db="EMBL/GenBank/DDBJ databases">
        <title>Pedobacter sp. AR-2-6 sp. nov., isolated from Arctic soil.</title>
        <authorList>
            <person name="Dahal R.H."/>
            <person name="Kim D.-U."/>
        </authorList>
    </citation>
    <scope>NUCLEOTIDE SEQUENCE [LARGE SCALE GENOMIC DNA]</scope>
    <source>
        <strain evidence="5 6">AR-2-6</strain>
    </source>
</reference>
<feature type="domain" description="Outer membrane protein beta-barrel" evidence="4">
    <location>
        <begin position="16"/>
        <end position="268"/>
    </location>
</feature>
<accession>A0A4U1CAW1</accession>
<evidence type="ECO:0000259" key="4">
    <source>
        <dbReference type="Pfam" id="PF13505"/>
    </source>
</evidence>
<dbReference type="Proteomes" id="UP000310477">
    <property type="component" value="Unassembled WGS sequence"/>
</dbReference>
<organism evidence="5 6">
    <name type="scientific">Pedobacter cryotolerans</name>
    <dbReference type="NCBI Taxonomy" id="2571270"/>
    <lineage>
        <taxon>Bacteria</taxon>
        <taxon>Pseudomonadati</taxon>
        <taxon>Bacteroidota</taxon>
        <taxon>Sphingobacteriia</taxon>
        <taxon>Sphingobacteriales</taxon>
        <taxon>Sphingobacteriaceae</taxon>
        <taxon>Pedobacter</taxon>
    </lineage>
</organism>